<sequence length="245" mass="27771">WMSQFFDLQEAVICSICLAYFNDPVILKCGHNFCRACITQYCKESKTSPSYSCPQCREPFQEGEFHPNWQLRNIVDIAKNIPEPRGKKACEEHEELLKLFCEVDQTPICVVCRESRSHKEHSMVPIEEAALDYKVRISMLEQFRTEPSETYKTNNLIKMGGGIAQWFEHWPAKPRVLSSILEGATWGSGAKITRSSPVQGKIQVGAGNSTSSSSYSFLLIVAGWRMQGLLLTQTEWTITRSLVVP</sequence>
<dbReference type="GO" id="GO:0008270">
    <property type="term" value="F:zinc ion binding"/>
    <property type="evidence" value="ECO:0007669"/>
    <property type="project" value="UniProtKB-KW"/>
</dbReference>
<evidence type="ECO:0000313" key="7">
    <source>
        <dbReference type="Ensembl" id="ENSTMTP00000025637.1"/>
    </source>
</evidence>
<dbReference type="InterPro" id="IPR050143">
    <property type="entry name" value="TRIM/RBCC"/>
</dbReference>
<evidence type="ECO:0000256" key="1">
    <source>
        <dbReference type="ARBA" id="ARBA00022723"/>
    </source>
</evidence>
<dbReference type="InterPro" id="IPR017907">
    <property type="entry name" value="Znf_RING_CS"/>
</dbReference>
<name>A0A674JZX4_9SAUR</name>
<dbReference type="Ensembl" id="ENSTMTT00000026556.1">
    <property type="protein sequence ID" value="ENSTMTP00000025637.1"/>
    <property type="gene ID" value="ENSTMTG00000018706.1"/>
</dbReference>
<evidence type="ECO:0000259" key="5">
    <source>
        <dbReference type="PROSITE" id="PS50089"/>
    </source>
</evidence>
<keyword evidence="2 4" id="KW-0863">Zinc-finger</keyword>
<organism evidence="7 8">
    <name type="scientific">Terrapene triunguis</name>
    <name type="common">Three-toed box turtle</name>
    <dbReference type="NCBI Taxonomy" id="2587831"/>
    <lineage>
        <taxon>Eukaryota</taxon>
        <taxon>Metazoa</taxon>
        <taxon>Chordata</taxon>
        <taxon>Craniata</taxon>
        <taxon>Vertebrata</taxon>
        <taxon>Euteleostomi</taxon>
        <taxon>Archelosauria</taxon>
        <taxon>Testudinata</taxon>
        <taxon>Testudines</taxon>
        <taxon>Cryptodira</taxon>
        <taxon>Durocryptodira</taxon>
        <taxon>Testudinoidea</taxon>
        <taxon>Emydidae</taxon>
        <taxon>Terrapene</taxon>
    </lineage>
</organism>
<proteinExistence type="predicted"/>
<dbReference type="SMART" id="SM00336">
    <property type="entry name" value="BBOX"/>
    <property type="match status" value="1"/>
</dbReference>
<dbReference type="CDD" id="cd19762">
    <property type="entry name" value="Bbox2_TRIM7-like"/>
    <property type="match status" value="1"/>
</dbReference>
<dbReference type="Proteomes" id="UP000472274">
    <property type="component" value="Unplaced"/>
</dbReference>
<evidence type="ECO:0000256" key="4">
    <source>
        <dbReference type="PROSITE-ProRule" id="PRU00024"/>
    </source>
</evidence>
<dbReference type="InterPro" id="IPR001841">
    <property type="entry name" value="Znf_RING"/>
</dbReference>
<protein>
    <submittedName>
        <fullName evidence="7">Uncharacterized protein</fullName>
    </submittedName>
</protein>
<dbReference type="AlphaFoldDB" id="A0A674JZX4"/>
<dbReference type="Pfam" id="PF00643">
    <property type="entry name" value="zf-B_box"/>
    <property type="match status" value="1"/>
</dbReference>
<dbReference type="PANTHER" id="PTHR24103">
    <property type="entry name" value="E3 UBIQUITIN-PROTEIN LIGASE TRIM"/>
    <property type="match status" value="1"/>
</dbReference>
<reference evidence="7" key="2">
    <citation type="submission" date="2025-09" db="UniProtKB">
        <authorList>
            <consortium name="Ensembl"/>
        </authorList>
    </citation>
    <scope>IDENTIFICATION</scope>
</reference>
<evidence type="ECO:0000256" key="3">
    <source>
        <dbReference type="ARBA" id="ARBA00022833"/>
    </source>
</evidence>
<reference evidence="7" key="1">
    <citation type="submission" date="2025-08" db="UniProtKB">
        <authorList>
            <consortium name="Ensembl"/>
        </authorList>
    </citation>
    <scope>IDENTIFICATION</scope>
</reference>
<evidence type="ECO:0000256" key="2">
    <source>
        <dbReference type="ARBA" id="ARBA00022771"/>
    </source>
</evidence>
<dbReference type="InterPro" id="IPR013083">
    <property type="entry name" value="Znf_RING/FYVE/PHD"/>
</dbReference>
<dbReference type="Gene3D" id="3.30.40.10">
    <property type="entry name" value="Zinc/RING finger domain, C3HC4 (zinc finger)"/>
    <property type="match status" value="1"/>
</dbReference>
<feature type="domain" description="B box-type" evidence="6">
    <location>
        <begin position="85"/>
        <end position="126"/>
    </location>
</feature>
<dbReference type="InterPro" id="IPR000315">
    <property type="entry name" value="Znf_B-box"/>
</dbReference>
<keyword evidence="1" id="KW-0479">Metal-binding</keyword>
<dbReference type="Pfam" id="PF15227">
    <property type="entry name" value="zf-C3HC4_4"/>
    <property type="match status" value="1"/>
</dbReference>
<dbReference type="SUPFAM" id="SSF57850">
    <property type="entry name" value="RING/U-box"/>
    <property type="match status" value="1"/>
</dbReference>
<accession>A0A674JZX4</accession>
<evidence type="ECO:0000313" key="8">
    <source>
        <dbReference type="Proteomes" id="UP000472274"/>
    </source>
</evidence>
<dbReference type="InParanoid" id="A0A674JZX4"/>
<feature type="domain" description="RING-type" evidence="5">
    <location>
        <begin position="14"/>
        <end position="57"/>
    </location>
</feature>
<dbReference type="PROSITE" id="PS00518">
    <property type="entry name" value="ZF_RING_1"/>
    <property type="match status" value="1"/>
</dbReference>
<dbReference type="PROSITE" id="PS50089">
    <property type="entry name" value="ZF_RING_2"/>
    <property type="match status" value="1"/>
</dbReference>
<dbReference type="SMART" id="SM00184">
    <property type="entry name" value="RING"/>
    <property type="match status" value="1"/>
</dbReference>
<keyword evidence="8" id="KW-1185">Reference proteome</keyword>
<dbReference type="Gene3D" id="3.30.160.60">
    <property type="entry name" value="Classic Zinc Finger"/>
    <property type="match status" value="1"/>
</dbReference>
<dbReference type="GeneTree" id="ENSGT01030000234669"/>
<keyword evidence="3" id="KW-0862">Zinc</keyword>
<evidence type="ECO:0000259" key="6">
    <source>
        <dbReference type="PROSITE" id="PS50119"/>
    </source>
</evidence>
<dbReference type="SUPFAM" id="SSF57845">
    <property type="entry name" value="B-box zinc-binding domain"/>
    <property type="match status" value="1"/>
</dbReference>
<dbReference type="PROSITE" id="PS50119">
    <property type="entry name" value="ZF_BBOX"/>
    <property type="match status" value="1"/>
</dbReference>